<sequence length="279" mass="31476">MTDFEKVKNYYKHFDEKNRLRNDNSGKLEFLMTMRILEKNLPALGDGDATEVSVLDLGGGAGVYSFPLAKKGYKVTLADLSETLLEQAKKQKEEDKVENLIACDQVNATDLSCYKDNSFDVVLLFGPLYHLIEKDEREKCVSEIRRVLKTGGKVFASFIPHLSGSIALVQRFCWSPDQVSIDTLEECFDSGKFKNLSSNGFQEGYYPASEEIETLFAANGFEKQLLRSIRGFGYEKEDVIFKFKNKNVFSKILELIDSTAGDKSIIEMCGHAMYVGVKK</sequence>
<dbReference type="PANTHER" id="PTHR43591">
    <property type="entry name" value="METHYLTRANSFERASE"/>
    <property type="match status" value="1"/>
</dbReference>
<gene>
    <name evidence="2" type="ORF">SAMN04487775_10143</name>
</gene>
<evidence type="ECO:0000313" key="3">
    <source>
        <dbReference type="Proteomes" id="UP000182737"/>
    </source>
</evidence>
<dbReference type="AlphaFoldDB" id="A0A1I3HSF6"/>
<dbReference type="Pfam" id="PF08241">
    <property type="entry name" value="Methyltransf_11"/>
    <property type="match status" value="1"/>
</dbReference>
<protein>
    <submittedName>
        <fullName evidence="2">Ubiquinone/menaquinone biosynthesis C-methylase UbiE</fullName>
    </submittedName>
</protein>
<evidence type="ECO:0000259" key="1">
    <source>
        <dbReference type="Pfam" id="PF08241"/>
    </source>
</evidence>
<dbReference type="InterPro" id="IPR029063">
    <property type="entry name" value="SAM-dependent_MTases_sf"/>
</dbReference>
<dbReference type="EMBL" id="FORI01000001">
    <property type="protein sequence ID" value="SFI38591.1"/>
    <property type="molecule type" value="Genomic_DNA"/>
</dbReference>
<dbReference type="OrthoDB" id="9810615at2"/>
<proteinExistence type="predicted"/>
<dbReference type="GO" id="GO:0032259">
    <property type="term" value="P:methylation"/>
    <property type="evidence" value="ECO:0007669"/>
    <property type="project" value="UniProtKB-KW"/>
</dbReference>
<dbReference type="InterPro" id="IPR013216">
    <property type="entry name" value="Methyltransf_11"/>
</dbReference>
<keyword evidence="2" id="KW-0830">Ubiquinone</keyword>
<dbReference type="GO" id="GO:0008757">
    <property type="term" value="F:S-adenosylmethionine-dependent methyltransferase activity"/>
    <property type="evidence" value="ECO:0007669"/>
    <property type="project" value="InterPro"/>
</dbReference>
<dbReference type="PANTHER" id="PTHR43591:SF110">
    <property type="entry name" value="RHODANESE DOMAIN-CONTAINING PROTEIN"/>
    <property type="match status" value="1"/>
</dbReference>
<organism evidence="2 3">
    <name type="scientific">Treponema bryantii</name>
    <dbReference type="NCBI Taxonomy" id="163"/>
    <lineage>
        <taxon>Bacteria</taxon>
        <taxon>Pseudomonadati</taxon>
        <taxon>Spirochaetota</taxon>
        <taxon>Spirochaetia</taxon>
        <taxon>Spirochaetales</taxon>
        <taxon>Treponemataceae</taxon>
        <taxon>Treponema</taxon>
    </lineage>
</organism>
<dbReference type="Proteomes" id="UP000182737">
    <property type="component" value="Unassembled WGS sequence"/>
</dbReference>
<accession>A0A1I3HSF6</accession>
<dbReference type="CDD" id="cd02440">
    <property type="entry name" value="AdoMet_MTases"/>
    <property type="match status" value="1"/>
</dbReference>
<dbReference type="RefSeq" id="WP_074929609.1">
    <property type="nucleotide sequence ID" value="NZ_FORI01000001.1"/>
</dbReference>
<keyword evidence="2" id="KW-0808">Transferase</keyword>
<dbReference type="SUPFAM" id="SSF53335">
    <property type="entry name" value="S-adenosyl-L-methionine-dependent methyltransferases"/>
    <property type="match status" value="1"/>
</dbReference>
<keyword evidence="3" id="KW-1185">Reference proteome</keyword>
<keyword evidence="2" id="KW-0489">Methyltransferase</keyword>
<name>A0A1I3HSF6_9SPIR</name>
<dbReference type="Gene3D" id="3.40.50.150">
    <property type="entry name" value="Vaccinia Virus protein VP39"/>
    <property type="match status" value="1"/>
</dbReference>
<evidence type="ECO:0000313" key="2">
    <source>
        <dbReference type="EMBL" id="SFI38591.1"/>
    </source>
</evidence>
<reference evidence="3" key="1">
    <citation type="submission" date="2016-10" db="EMBL/GenBank/DDBJ databases">
        <authorList>
            <person name="Varghese N."/>
            <person name="Submissions S."/>
        </authorList>
    </citation>
    <scope>NUCLEOTIDE SEQUENCE [LARGE SCALE GENOMIC DNA]</scope>
    <source>
        <strain evidence="3">XBD1002</strain>
    </source>
</reference>
<feature type="domain" description="Methyltransferase type 11" evidence="1">
    <location>
        <begin position="55"/>
        <end position="155"/>
    </location>
</feature>